<dbReference type="PROSITE" id="PS50969">
    <property type="entry name" value="FCP1"/>
    <property type="match status" value="1"/>
</dbReference>
<keyword evidence="6" id="KW-0999">Mitochondrion inner membrane</keyword>
<keyword evidence="9 13" id="KW-1133">Transmembrane helix</keyword>
<evidence type="ECO:0000256" key="11">
    <source>
        <dbReference type="ARBA" id="ARBA00023128"/>
    </source>
</evidence>
<gene>
    <name evidence="16" type="ORF">BN980_GECA14s00241g</name>
</gene>
<comment type="subcellular location">
    <subcellularLocation>
        <location evidence="1 13">Mitochondrion inner membrane</location>
        <topology evidence="1 13">Single-pass membrane protein</topology>
    </subcellularLocation>
</comment>
<evidence type="ECO:0000313" key="16">
    <source>
        <dbReference type="EMBL" id="CDO56158.1"/>
    </source>
</evidence>
<evidence type="ECO:0000256" key="1">
    <source>
        <dbReference type="ARBA" id="ARBA00004434"/>
    </source>
</evidence>
<keyword evidence="10 13" id="KW-0811">Translocation</keyword>
<dbReference type="InterPro" id="IPR004274">
    <property type="entry name" value="FCP1_dom"/>
</dbReference>
<proteinExistence type="inferred from homology"/>
<keyword evidence="12 13" id="KW-0472">Membrane</keyword>
<feature type="compositionally biased region" description="Basic and acidic residues" evidence="14">
    <location>
        <begin position="84"/>
        <end position="105"/>
    </location>
</feature>
<evidence type="ECO:0000256" key="14">
    <source>
        <dbReference type="SAM" id="MobiDB-lite"/>
    </source>
</evidence>
<keyword evidence="4 13" id="KW-0813">Transport</keyword>
<evidence type="ECO:0000256" key="7">
    <source>
        <dbReference type="ARBA" id="ARBA00022927"/>
    </source>
</evidence>
<evidence type="ECO:0000256" key="8">
    <source>
        <dbReference type="ARBA" id="ARBA00022946"/>
    </source>
</evidence>
<evidence type="ECO:0000256" key="2">
    <source>
        <dbReference type="ARBA" id="ARBA00006344"/>
    </source>
</evidence>
<evidence type="ECO:0000256" key="10">
    <source>
        <dbReference type="ARBA" id="ARBA00023010"/>
    </source>
</evidence>
<feature type="compositionally biased region" description="Low complexity" evidence="14">
    <location>
        <begin position="69"/>
        <end position="82"/>
    </location>
</feature>
<dbReference type="EMBL" id="CCBN010000014">
    <property type="protein sequence ID" value="CDO56158.1"/>
    <property type="molecule type" value="Genomic_DNA"/>
</dbReference>
<name>A0A0J9XFT1_GEOCN</name>
<dbReference type="FunFam" id="3.40.50.1000:FF:000019">
    <property type="entry name" value="Mitochondrial import inner membrane translocase subunit TIM50"/>
    <property type="match status" value="1"/>
</dbReference>
<dbReference type="Proteomes" id="UP000242525">
    <property type="component" value="Unassembled WGS sequence"/>
</dbReference>
<evidence type="ECO:0000256" key="3">
    <source>
        <dbReference type="ARBA" id="ARBA00020799"/>
    </source>
</evidence>
<keyword evidence="11 13" id="KW-0496">Mitochondrion</keyword>
<evidence type="ECO:0000256" key="9">
    <source>
        <dbReference type="ARBA" id="ARBA00022989"/>
    </source>
</evidence>
<dbReference type="SUPFAM" id="SSF56784">
    <property type="entry name" value="HAD-like"/>
    <property type="match status" value="1"/>
</dbReference>
<comment type="similarity">
    <text evidence="2 13">Belongs to the TIM50 family.</text>
</comment>
<comment type="caution">
    <text evidence="16">The sequence shown here is derived from an EMBL/GenBank/DDBJ whole genome shotgun (WGS) entry which is preliminary data.</text>
</comment>
<feature type="domain" description="FCP1 homology" evidence="15">
    <location>
        <begin position="186"/>
        <end position="330"/>
    </location>
</feature>
<dbReference type="STRING" id="1173061.A0A0J9XFT1"/>
<organism evidence="16 17">
    <name type="scientific">Geotrichum candidum</name>
    <name type="common">Oospora lactis</name>
    <name type="synonym">Dipodascus geotrichum</name>
    <dbReference type="NCBI Taxonomy" id="1173061"/>
    <lineage>
        <taxon>Eukaryota</taxon>
        <taxon>Fungi</taxon>
        <taxon>Dikarya</taxon>
        <taxon>Ascomycota</taxon>
        <taxon>Saccharomycotina</taxon>
        <taxon>Dipodascomycetes</taxon>
        <taxon>Dipodascales</taxon>
        <taxon>Dipodascaceae</taxon>
        <taxon>Geotrichum</taxon>
    </lineage>
</organism>
<evidence type="ECO:0000256" key="12">
    <source>
        <dbReference type="ARBA" id="ARBA00023136"/>
    </source>
</evidence>
<evidence type="ECO:0000259" key="15">
    <source>
        <dbReference type="PROSITE" id="PS50969"/>
    </source>
</evidence>
<dbReference type="Gene3D" id="3.40.50.1000">
    <property type="entry name" value="HAD superfamily/HAD-like"/>
    <property type="match status" value="1"/>
</dbReference>
<comment type="function">
    <text evidence="13">Essential component of the TIM23 complex, a complex that mediates the translocation of transit peptide-containing proteins across the mitochondrial inner membrane.</text>
</comment>
<dbReference type="PANTHER" id="PTHR12210">
    <property type="entry name" value="DULLARD PROTEIN PHOSPHATASE"/>
    <property type="match status" value="1"/>
</dbReference>
<dbReference type="GO" id="GO:0005744">
    <property type="term" value="C:TIM23 mitochondrial import inner membrane translocase complex"/>
    <property type="evidence" value="ECO:0007669"/>
    <property type="project" value="UniProtKB-UniRule"/>
</dbReference>
<keyword evidence="5 13" id="KW-0812">Transmembrane</keyword>
<keyword evidence="7 13" id="KW-0653">Protein transport</keyword>
<accession>A0A0J9XFT1</accession>
<dbReference type="OrthoDB" id="287041at2759"/>
<evidence type="ECO:0000313" key="17">
    <source>
        <dbReference type="Proteomes" id="UP000242525"/>
    </source>
</evidence>
<feature type="region of interest" description="Disordered" evidence="14">
    <location>
        <begin position="66"/>
        <end position="105"/>
    </location>
</feature>
<feature type="transmembrane region" description="Helical" evidence="13">
    <location>
        <begin position="115"/>
        <end position="132"/>
    </location>
</feature>
<evidence type="ECO:0000256" key="13">
    <source>
        <dbReference type="RuleBase" id="RU365079"/>
    </source>
</evidence>
<dbReference type="GO" id="GO:0015031">
    <property type="term" value="P:protein transport"/>
    <property type="evidence" value="ECO:0007669"/>
    <property type="project" value="UniProtKB-KW"/>
</dbReference>
<evidence type="ECO:0000256" key="4">
    <source>
        <dbReference type="ARBA" id="ARBA00022448"/>
    </source>
</evidence>
<dbReference type="InterPro" id="IPR023214">
    <property type="entry name" value="HAD_sf"/>
</dbReference>
<dbReference type="InterPro" id="IPR036412">
    <property type="entry name" value="HAD-like_sf"/>
</dbReference>
<keyword evidence="17" id="KW-1185">Reference proteome</keyword>
<dbReference type="Pfam" id="PF03031">
    <property type="entry name" value="NIF"/>
    <property type="match status" value="1"/>
</dbReference>
<dbReference type="CDD" id="cd07521">
    <property type="entry name" value="HAD_FCP1-like"/>
    <property type="match status" value="1"/>
</dbReference>
<evidence type="ECO:0000256" key="5">
    <source>
        <dbReference type="ARBA" id="ARBA00022692"/>
    </source>
</evidence>
<evidence type="ECO:0000256" key="6">
    <source>
        <dbReference type="ARBA" id="ARBA00022792"/>
    </source>
</evidence>
<sequence length="477" mass="53932">MRLSKTTLAATSRQRVMASTRSTNYTQMSLLSKIGATRLYSSEKKGSLLDDDLLAKAGIDPSDLDGKAKAAGAGESADANAGKTTEEQRERWKGTARKSSDKTTTDIKREKHSNYFYIATLGFLVGGAVYLARDFDEEEQKAHKDINNGLSPSDSWARLNARIGDIFGYFNEPVFDELLPDPLPEPYGRPFTLVLGLDDVLIHSEWSRQHGWRTAKRPGLDYFLGYLAQYYEIVIFSSNYMVHSEKIVAKLDPYRSSISHALYREATRYKDGKVIKDLSKMNRDLGKVILIDCKPESYDMQPENAIPLKPWTGNPADKDLVKLIPFLEWLATQPIKDVRPILKSFEGTNIPDEYTKREAIARKKFEEQWHKEHSQNANNWASAFLGIKPPVPPTPMMPQDYIRQEGQKGYEAYQKFIQENGEKMLAEEKAREQEILNDQKFTLNKLVTEGRPKPEEIAALQQQKEAERAAAAGGAAK</sequence>
<dbReference type="InterPro" id="IPR050365">
    <property type="entry name" value="TIM50"/>
</dbReference>
<keyword evidence="8 13" id="KW-0809">Transit peptide</keyword>
<dbReference type="SMART" id="SM00577">
    <property type="entry name" value="CPDc"/>
    <property type="match status" value="1"/>
</dbReference>
<dbReference type="AlphaFoldDB" id="A0A0J9XFT1"/>
<reference evidence="16" key="1">
    <citation type="submission" date="2014-03" db="EMBL/GenBank/DDBJ databases">
        <authorList>
            <person name="Casaregola S."/>
        </authorList>
    </citation>
    <scope>NUCLEOTIDE SEQUENCE [LARGE SCALE GENOMIC DNA]</scope>
    <source>
        <strain evidence="16">CLIB 918</strain>
    </source>
</reference>
<protein>
    <recommendedName>
        <fullName evidence="3 13">Mitochondrial import inner membrane translocase subunit TIM50</fullName>
    </recommendedName>
</protein>
<comment type="subunit">
    <text evidence="13">Component of the TIM23 complex.</text>
</comment>